<feature type="region of interest" description="Disordered" evidence="2">
    <location>
        <begin position="1"/>
        <end position="46"/>
    </location>
</feature>
<dbReference type="GO" id="GO:0005634">
    <property type="term" value="C:nucleus"/>
    <property type="evidence" value="ECO:0007669"/>
    <property type="project" value="TreeGrafter"/>
</dbReference>
<dbReference type="OrthoDB" id="116827at2759"/>
<dbReference type="RefSeq" id="XP_023621905.1">
    <property type="nucleotide sequence ID" value="XM_023766137.1"/>
</dbReference>
<evidence type="ECO:0000313" key="5">
    <source>
        <dbReference type="Proteomes" id="UP000225277"/>
    </source>
</evidence>
<dbReference type="AlphaFoldDB" id="A0A2D3UNI7"/>
<evidence type="ECO:0000256" key="1">
    <source>
        <dbReference type="PROSITE-ProRule" id="PRU00175"/>
    </source>
</evidence>
<dbReference type="STRING" id="112498.A0A2D3UNI7"/>
<keyword evidence="1" id="KW-0863">Zinc-finger</keyword>
<keyword evidence="1" id="KW-0862">Zinc</keyword>
<dbReference type="InterPro" id="IPR001841">
    <property type="entry name" value="Znf_RING"/>
</dbReference>
<evidence type="ECO:0000259" key="3">
    <source>
        <dbReference type="PROSITE" id="PS50089"/>
    </source>
</evidence>
<dbReference type="FunFam" id="3.30.40.10:FF:000673">
    <property type="entry name" value="RING finger domain protein, putative"/>
    <property type="match status" value="1"/>
</dbReference>
<dbReference type="GeneID" id="35606831"/>
<dbReference type="PROSITE" id="PS50089">
    <property type="entry name" value="ZF_RING_2"/>
    <property type="match status" value="1"/>
</dbReference>
<dbReference type="PANTHER" id="PTHR13063:SF10">
    <property type="entry name" value="NITRIC OXIDE SYNTHASE-INTERACTING PROTEIN"/>
    <property type="match status" value="1"/>
</dbReference>
<dbReference type="EMBL" id="FJUY01000001">
    <property type="protein sequence ID" value="CZT15008.1"/>
    <property type="molecule type" value="Genomic_DNA"/>
</dbReference>
<gene>
    <name evidence="4" type="ORF">RCC_12278</name>
</gene>
<protein>
    <recommendedName>
        <fullName evidence="3">RING-type domain-containing protein</fullName>
    </recommendedName>
</protein>
<keyword evidence="5" id="KW-1185">Reference proteome</keyword>
<dbReference type="GO" id="GO:0061630">
    <property type="term" value="F:ubiquitin protein ligase activity"/>
    <property type="evidence" value="ECO:0007669"/>
    <property type="project" value="InterPro"/>
</dbReference>
<feature type="domain" description="RING-type" evidence="3">
    <location>
        <begin position="90"/>
        <end position="154"/>
    </location>
</feature>
<proteinExistence type="predicted"/>
<organism evidence="4 5">
    <name type="scientific">Ramularia collo-cygni</name>
    <dbReference type="NCBI Taxonomy" id="112498"/>
    <lineage>
        <taxon>Eukaryota</taxon>
        <taxon>Fungi</taxon>
        <taxon>Dikarya</taxon>
        <taxon>Ascomycota</taxon>
        <taxon>Pezizomycotina</taxon>
        <taxon>Dothideomycetes</taxon>
        <taxon>Dothideomycetidae</taxon>
        <taxon>Mycosphaerellales</taxon>
        <taxon>Mycosphaerellaceae</taxon>
        <taxon>Ramularia</taxon>
    </lineage>
</organism>
<evidence type="ECO:0000313" key="4">
    <source>
        <dbReference type="EMBL" id="CZT15008.1"/>
    </source>
</evidence>
<dbReference type="PANTHER" id="PTHR13063">
    <property type="entry name" value="ENOS INTERACTING PROTEIN"/>
    <property type="match status" value="1"/>
</dbReference>
<sequence length="212" mass="23214">MMQEERSAKSELPSFWVPGETPSNQRKSEGKVGKVHPTCPAAENSKPHDFALRSLITVRFTEERQTSSSKESGTGEGATEDEKWEMKRMCPACHKVLSNSTKAILAKPCGHVLCKPCSARFQKVEGKSAHDVVVVGEGDGEDEQAGVVRCYVCQENVTAGWKGKGKKEKRKRDLEKKEKIVERGLVELSCEGTGFAGGGRNVVKKDGLSFQC</sequence>
<keyword evidence="1" id="KW-0479">Metal-binding</keyword>
<feature type="region of interest" description="Disordered" evidence="2">
    <location>
        <begin position="61"/>
        <end position="82"/>
    </location>
</feature>
<dbReference type="GO" id="GO:0008270">
    <property type="term" value="F:zinc ion binding"/>
    <property type="evidence" value="ECO:0007669"/>
    <property type="project" value="UniProtKB-KW"/>
</dbReference>
<reference evidence="4 5" key="1">
    <citation type="submission" date="2016-03" db="EMBL/GenBank/DDBJ databases">
        <authorList>
            <person name="Ploux O."/>
        </authorList>
    </citation>
    <scope>NUCLEOTIDE SEQUENCE [LARGE SCALE GENOMIC DNA]</scope>
    <source>
        <strain evidence="4 5">URUG2</strain>
    </source>
</reference>
<accession>A0A2D3UNI7</accession>
<name>A0A2D3UNI7_9PEZI</name>
<dbReference type="Proteomes" id="UP000225277">
    <property type="component" value="Unassembled WGS sequence"/>
</dbReference>
<dbReference type="InterPro" id="IPR016818">
    <property type="entry name" value="NOSIP"/>
</dbReference>
<evidence type="ECO:0000256" key="2">
    <source>
        <dbReference type="SAM" id="MobiDB-lite"/>
    </source>
</evidence>
<dbReference type="Gene3D" id="3.30.40.10">
    <property type="entry name" value="Zinc/RING finger domain, C3HC4 (zinc finger)"/>
    <property type="match status" value="1"/>
</dbReference>
<dbReference type="InterPro" id="IPR013083">
    <property type="entry name" value="Znf_RING/FYVE/PHD"/>
</dbReference>
<dbReference type="SUPFAM" id="SSF57850">
    <property type="entry name" value="RING/U-box"/>
    <property type="match status" value="1"/>
</dbReference>